<evidence type="ECO:0000313" key="3">
    <source>
        <dbReference type="Proteomes" id="UP000079169"/>
    </source>
</evidence>
<dbReference type="Proteomes" id="UP000079169">
    <property type="component" value="Unplaced"/>
</dbReference>
<name>A0A3Q0IVP3_DIACI</name>
<dbReference type="Gene3D" id="3.60.21.50">
    <property type="match status" value="1"/>
</dbReference>
<accession>A0A3Q0IVP3</accession>
<keyword evidence="3" id="KW-1185">Reference proteome</keyword>
<keyword evidence="2" id="KW-0235">DNA replication</keyword>
<dbReference type="GO" id="GO:0006271">
    <property type="term" value="P:DNA strand elongation involved in DNA replication"/>
    <property type="evidence" value="ECO:0007669"/>
    <property type="project" value="TreeGrafter"/>
</dbReference>
<sequence length="67" mass="7681">MIIESCPDVYFTGNQSKFETKTIEIEKDKNVRLISVPDFFSSRTVAILNLSTLECHSLVVEDLTEER</sequence>
<protein>
    <submittedName>
        <fullName evidence="4">DNA polymerase delta small subunit-like</fullName>
    </submittedName>
</protein>
<proteinExistence type="inferred from homology"/>
<comment type="similarity">
    <text evidence="1">Belongs to the DNA polymerase delta/II small subunit family.</text>
</comment>
<dbReference type="PANTHER" id="PTHR10416:SF0">
    <property type="entry name" value="DNA POLYMERASE DELTA SUBUNIT 2"/>
    <property type="match status" value="1"/>
</dbReference>
<reference evidence="4" key="1">
    <citation type="submission" date="2025-08" db="UniProtKB">
        <authorList>
            <consortium name="RefSeq"/>
        </authorList>
    </citation>
    <scope>IDENTIFICATION</scope>
</reference>
<evidence type="ECO:0000313" key="4">
    <source>
        <dbReference type="RefSeq" id="XP_026678445.1"/>
    </source>
</evidence>
<evidence type="ECO:0000256" key="1">
    <source>
        <dbReference type="ARBA" id="ARBA00006035"/>
    </source>
</evidence>
<dbReference type="RefSeq" id="XP_026678445.1">
    <property type="nucleotide sequence ID" value="XM_026822644.1"/>
</dbReference>
<dbReference type="InterPro" id="IPR024826">
    <property type="entry name" value="DNA_pol_delta/II_ssu"/>
</dbReference>
<dbReference type="KEGG" id="dci:113466883"/>
<gene>
    <name evidence="4" type="primary">LOC113466883</name>
</gene>
<dbReference type="PaxDb" id="121845-A0A3Q0IVP3"/>
<dbReference type="STRING" id="121845.A0A3Q0IVP3"/>
<dbReference type="AlphaFoldDB" id="A0A3Q0IVP3"/>
<organism evidence="3 4">
    <name type="scientific">Diaphorina citri</name>
    <name type="common">Asian citrus psyllid</name>
    <dbReference type="NCBI Taxonomy" id="121845"/>
    <lineage>
        <taxon>Eukaryota</taxon>
        <taxon>Metazoa</taxon>
        <taxon>Ecdysozoa</taxon>
        <taxon>Arthropoda</taxon>
        <taxon>Hexapoda</taxon>
        <taxon>Insecta</taxon>
        <taxon>Pterygota</taxon>
        <taxon>Neoptera</taxon>
        <taxon>Paraneoptera</taxon>
        <taxon>Hemiptera</taxon>
        <taxon>Sternorrhyncha</taxon>
        <taxon>Psylloidea</taxon>
        <taxon>Psyllidae</taxon>
        <taxon>Diaphorininae</taxon>
        <taxon>Diaphorina</taxon>
    </lineage>
</organism>
<dbReference type="PANTHER" id="PTHR10416">
    <property type="entry name" value="DNA POLYMERASE DELTA SUBUNIT 2"/>
    <property type="match status" value="1"/>
</dbReference>
<evidence type="ECO:0000256" key="2">
    <source>
        <dbReference type="ARBA" id="ARBA00022705"/>
    </source>
</evidence>
<dbReference type="GeneID" id="113466883"/>
<dbReference type="GO" id="GO:0043625">
    <property type="term" value="C:delta DNA polymerase complex"/>
    <property type="evidence" value="ECO:0007669"/>
    <property type="project" value="TreeGrafter"/>
</dbReference>